<name>A0A644SXK4_9ZZZZ</name>
<gene>
    <name evidence="1" type="ORF">SDC9_04993</name>
</gene>
<proteinExistence type="predicted"/>
<comment type="caution">
    <text evidence="1">The sequence shown here is derived from an EMBL/GenBank/DDBJ whole genome shotgun (WGS) entry which is preliminary data.</text>
</comment>
<evidence type="ECO:0000313" key="1">
    <source>
        <dbReference type="EMBL" id="MPL59440.1"/>
    </source>
</evidence>
<dbReference type="AlphaFoldDB" id="A0A644SXK4"/>
<sequence length="74" mass="8716">MLCRIGSFCREEGGVPEGRPWNYSEILVNLKGISKFKENHLDKRIRKVWDKITRSMRGYLNEPCDEWLRGFKAG</sequence>
<organism evidence="1">
    <name type="scientific">bioreactor metagenome</name>
    <dbReference type="NCBI Taxonomy" id="1076179"/>
    <lineage>
        <taxon>unclassified sequences</taxon>
        <taxon>metagenomes</taxon>
        <taxon>ecological metagenomes</taxon>
    </lineage>
</organism>
<reference evidence="1" key="1">
    <citation type="submission" date="2019-08" db="EMBL/GenBank/DDBJ databases">
        <authorList>
            <person name="Kucharzyk K."/>
            <person name="Murdoch R.W."/>
            <person name="Higgins S."/>
            <person name="Loffler F."/>
        </authorList>
    </citation>
    <scope>NUCLEOTIDE SEQUENCE</scope>
</reference>
<accession>A0A644SXK4</accession>
<dbReference type="EMBL" id="VSSQ01000009">
    <property type="protein sequence ID" value="MPL59440.1"/>
    <property type="molecule type" value="Genomic_DNA"/>
</dbReference>
<protein>
    <submittedName>
        <fullName evidence="1">Uncharacterized protein</fullName>
    </submittedName>
</protein>